<protein>
    <recommendedName>
        <fullName evidence="4">Ricin B lectin domain-containing protein</fullName>
    </recommendedName>
</protein>
<evidence type="ECO:0008006" key="4">
    <source>
        <dbReference type="Google" id="ProtNLM"/>
    </source>
</evidence>
<evidence type="ECO:0000313" key="2">
    <source>
        <dbReference type="EMBL" id="TDL21067.1"/>
    </source>
</evidence>
<feature type="coiled-coil region" evidence="1">
    <location>
        <begin position="174"/>
        <end position="236"/>
    </location>
</feature>
<dbReference type="Proteomes" id="UP000294933">
    <property type="component" value="Unassembled WGS sequence"/>
</dbReference>
<gene>
    <name evidence="2" type="ORF">BD410DRAFT_840788</name>
</gene>
<dbReference type="EMBL" id="ML170183">
    <property type="protein sequence ID" value="TDL21067.1"/>
    <property type="molecule type" value="Genomic_DNA"/>
</dbReference>
<evidence type="ECO:0000256" key="1">
    <source>
        <dbReference type="SAM" id="Coils"/>
    </source>
</evidence>
<dbReference type="OrthoDB" id="3266227at2759"/>
<dbReference type="AlphaFoldDB" id="A0A4Y7Q083"/>
<reference evidence="2 3" key="1">
    <citation type="submission" date="2018-06" db="EMBL/GenBank/DDBJ databases">
        <title>A transcriptomic atlas of mushroom development highlights an independent origin of complex multicellularity.</title>
        <authorList>
            <consortium name="DOE Joint Genome Institute"/>
            <person name="Krizsan K."/>
            <person name="Almasi E."/>
            <person name="Merenyi Z."/>
            <person name="Sahu N."/>
            <person name="Viragh M."/>
            <person name="Koszo T."/>
            <person name="Mondo S."/>
            <person name="Kiss B."/>
            <person name="Balint B."/>
            <person name="Kues U."/>
            <person name="Barry K."/>
            <person name="Hegedus J.C."/>
            <person name="Henrissat B."/>
            <person name="Johnson J."/>
            <person name="Lipzen A."/>
            <person name="Ohm R."/>
            <person name="Nagy I."/>
            <person name="Pangilinan J."/>
            <person name="Yan J."/>
            <person name="Xiong Y."/>
            <person name="Grigoriev I.V."/>
            <person name="Hibbett D.S."/>
            <person name="Nagy L.G."/>
        </authorList>
    </citation>
    <scope>NUCLEOTIDE SEQUENCE [LARGE SCALE GENOMIC DNA]</scope>
    <source>
        <strain evidence="2 3">SZMC22713</strain>
    </source>
</reference>
<evidence type="ECO:0000313" key="3">
    <source>
        <dbReference type="Proteomes" id="UP000294933"/>
    </source>
</evidence>
<dbReference type="Gene3D" id="2.80.10.50">
    <property type="match status" value="1"/>
</dbReference>
<keyword evidence="3" id="KW-1185">Reference proteome</keyword>
<accession>A0A4Y7Q083</accession>
<dbReference type="SUPFAM" id="SSF50370">
    <property type="entry name" value="Ricin B-like lectins"/>
    <property type="match status" value="1"/>
</dbReference>
<sequence>MSVEPGAYTIQNVMHRNFAIQSQEDTVVGHAESVVGSFGFRTNREVNLLKLWSISRLDNDKYTVRNIETNHYAGSPSFPTVGGSVITTQNLQQWDIKETGVKGRYVIYTSAADIDLFWGLSNPRLLTPISLRDIPNTPSNQWELVKFDLWRDVGHLRAKLADVQNVATTLLGKHRSLQDDNAKVQDECTKLHDEHTKLQDEHTKLQDENTRLRDGAGRLNEDVRQERARHLQAEAELKAHYEQLLAEEVRSTECICM</sequence>
<dbReference type="VEuPathDB" id="FungiDB:BD410DRAFT_840788"/>
<proteinExistence type="predicted"/>
<keyword evidence="1" id="KW-0175">Coiled coil</keyword>
<dbReference type="InterPro" id="IPR035992">
    <property type="entry name" value="Ricin_B-like_lectins"/>
</dbReference>
<organism evidence="2 3">
    <name type="scientific">Rickenella mellea</name>
    <dbReference type="NCBI Taxonomy" id="50990"/>
    <lineage>
        <taxon>Eukaryota</taxon>
        <taxon>Fungi</taxon>
        <taxon>Dikarya</taxon>
        <taxon>Basidiomycota</taxon>
        <taxon>Agaricomycotina</taxon>
        <taxon>Agaricomycetes</taxon>
        <taxon>Hymenochaetales</taxon>
        <taxon>Rickenellaceae</taxon>
        <taxon>Rickenella</taxon>
    </lineage>
</organism>
<name>A0A4Y7Q083_9AGAM</name>